<organism evidence="1">
    <name type="scientific">marine metagenome</name>
    <dbReference type="NCBI Taxonomy" id="408172"/>
    <lineage>
        <taxon>unclassified sequences</taxon>
        <taxon>metagenomes</taxon>
        <taxon>ecological metagenomes</taxon>
    </lineage>
</organism>
<dbReference type="EMBL" id="UINC01155678">
    <property type="protein sequence ID" value="SVD51674.1"/>
    <property type="molecule type" value="Genomic_DNA"/>
</dbReference>
<evidence type="ECO:0000313" key="1">
    <source>
        <dbReference type="EMBL" id="SVD51674.1"/>
    </source>
</evidence>
<proteinExistence type="predicted"/>
<protein>
    <submittedName>
        <fullName evidence="1">Uncharacterized protein</fullName>
    </submittedName>
</protein>
<dbReference type="AlphaFoldDB" id="A0A382VYZ9"/>
<accession>A0A382VYZ9</accession>
<gene>
    <name evidence="1" type="ORF">METZ01_LOCUS404528</name>
</gene>
<sequence>MHTPPYPYLEYTSSGDVYNRLGLEESLLLKGRFFGCPCGLRQPLHQDQGLGFRDGKLFEGKVGPHTLLVTVSS</sequence>
<reference evidence="1" key="1">
    <citation type="submission" date="2018-05" db="EMBL/GenBank/DDBJ databases">
        <authorList>
            <person name="Lanie J.A."/>
            <person name="Ng W.-L."/>
            <person name="Kazmierczak K.M."/>
            <person name="Andrzejewski T.M."/>
            <person name="Davidsen T.M."/>
            <person name="Wayne K.J."/>
            <person name="Tettelin H."/>
            <person name="Glass J.I."/>
            <person name="Rusch D."/>
            <person name="Podicherti R."/>
            <person name="Tsui H.-C.T."/>
            <person name="Winkler M.E."/>
        </authorList>
    </citation>
    <scope>NUCLEOTIDE SEQUENCE</scope>
</reference>
<feature type="non-terminal residue" evidence="1">
    <location>
        <position position="73"/>
    </location>
</feature>
<name>A0A382VYZ9_9ZZZZ</name>